<feature type="domain" description="PHA accumulation regulator DNA-binding N-terminal" evidence="3">
    <location>
        <begin position="35"/>
        <end position="94"/>
    </location>
</feature>
<name>A0ABQ4TPV8_9HYPH</name>
<evidence type="ECO:0008006" key="6">
    <source>
        <dbReference type="Google" id="ProtNLM"/>
    </source>
</evidence>
<comment type="caution">
    <text evidence="4">The sequence shown here is derived from an EMBL/GenBank/DDBJ whole genome shotgun (WGS) entry which is preliminary data.</text>
</comment>
<organism evidence="4 5">
    <name type="scientific">Methylobacterium thuringiense</name>
    <dbReference type="NCBI Taxonomy" id="1003091"/>
    <lineage>
        <taxon>Bacteria</taxon>
        <taxon>Pseudomonadati</taxon>
        <taxon>Pseudomonadota</taxon>
        <taxon>Alphaproteobacteria</taxon>
        <taxon>Hyphomicrobiales</taxon>
        <taxon>Methylobacteriaceae</taxon>
        <taxon>Methylobacterium</taxon>
    </lineage>
</organism>
<dbReference type="EMBL" id="BPRA01000014">
    <property type="protein sequence ID" value="GJE56661.1"/>
    <property type="molecule type" value="Genomic_DNA"/>
</dbReference>
<reference evidence="4" key="2">
    <citation type="submission" date="2021-08" db="EMBL/GenBank/DDBJ databases">
        <authorList>
            <person name="Tani A."/>
            <person name="Ola A."/>
            <person name="Ogura Y."/>
            <person name="Katsura K."/>
            <person name="Hayashi T."/>
        </authorList>
    </citation>
    <scope>NUCLEOTIDE SEQUENCE</scope>
    <source>
        <strain evidence="4">DSM 23674</strain>
    </source>
</reference>
<gene>
    <name evidence="4" type="ORF">EKPJFOCH_3169</name>
</gene>
<protein>
    <recommendedName>
        <fullName evidence="6">Polyhydroxyalkanoate synthesis repressor PhaR</fullName>
    </recommendedName>
</protein>
<reference evidence="4" key="1">
    <citation type="journal article" date="2021" name="Front. Microbiol.">
        <title>Comprehensive Comparative Genomics and Phenotyping of Methylobacterium Species.</title>
        <authorList>
            <person name="Alessa O."/>
            <person name="Ogura Y."/>
            <person name="Fujitani Y."/>
            <person name="Takami H."/>
            <person name="Hayashi T."/>
            <person name="Sahin N."/>
            <person name="Tani A."/>
        </authorList>
    </citation>
    <scope>NUCLEOTIDE SEQUENCE</scope>
    <source>
        <strain evidence="4">DSM 23674</strain>
    </source>
</reference>
<dbReference type="InterPro" id="IPR007897">
    <property type="entry name" value="PHB_accumulat"/>
</dbReference>
<evidence type="ECO:0000259" key="3">
    <source>
        <dbReference type="Pfam" id="PF07879"/>
    </source>
</evidence>
<evidence type="ECO:0000256" key="1">
    <source>
        <dbReference type="SAM" id="MobiDB-lite"/>
    </source>
</evidence>
<feature type="region of interest" description="Disordered" evidence="1">
    <location>
        <begin position="181"/>
        <end position="208"/>
    </location>
</feature>
<accession>A0ABQ4TPV8</accession>
<feature type="domain" description="PHB accumulation regulatory" evidence="2">
    <location>
        <begin position="101"/>
        <end position="137"/>
    </location>
</feature>
<dbReference type="NCBIfam" id="TIGR01848">
    <property type="entry name" value="PHA_reg_PhaR"/>
    <property type="match status" value="1"/>
</dbReference>
<evidence type="ECO:0000313" key="4">
    <source>
        <dbReference type="EMBL" id="GJE56661.1"/>
    </source>
</evidence>
<proteinExistence type="predicted"/>
<dbReference type="InterPro" id="IPR010134">
    <property type="entry name" value="PHA_reg_PhaR"/>
</dbReference>
<dbReference type="InterPro" id="IPR012909">
    <property type="entry name" value="PHA_DNA-bd_N"/>
</dbReference>
<dbReference type="Proteomes" id="UP001055101">
    <property type="component" value="Unassembled WGS sequence"/>
</dbReference>
<evidence type="ECO:0000313" key="5">
    <source>
        <dbReference type="Proteomes" id="UP001055101"/>
    </source>
</evidence>
<evidence type="ECO:0000259" key="2">
    <source>
        <dbReference type="Pfam" id="PF05233"/>
    </source>
</evidence>
<dbReference type="Pfam" id="PF07879">
    <property type="entry name" value="PHB_acc_N"/>
    <property type="match status" value="1"/>
</dbReference>
<dbReference type="Pfam" id="PF05233">
    <property type="entry name" value="PHB_acc"/>
    <property type="match status" value="1"/>
</dbReference>
<keyword evidence="5" id="KW-1185">Reference proteome</keyword>
<sequence>MRDFATMRAITNGAGSAVGMADNGKSHQGKSHQTVIKKYANRRLYHTGTSTYVTLEDLAGMVQSGEDFVVYDARSGDDITRSVLTQIIFEQENKAGEDNLLPVAFLRQLIRFYGDSMRIMVPSFLEFSMANFAKDQDGLREKFSQSFQSFGPGVFQQALQEQVRANMSFFGDAMKMFTGGFTPPGGKPDASGSVPAASNPGSSDFDDLKRQMLEMQARLDALAKK</sequence>